<reference evidence="7 8" key="2">
    <citation type="submission" date="2019-03" db="EMBL/GenBank/DDBJ databases">
        <title>Draft Genome Sequences of Six Type Strains of the Genus Massilia.</title>
        <authorList>
            <person name="Miess H."/>
            <person name="Frediansyhah A."/>
            <person name="Gross H."/>
        </authorList>
    </citation>
    <scope>NUCLEOTIDE SEQUENCE [LARGE SCALE GENOMIC DNA]</scope>
    <source>
        <strain evidence="7 8">DSM 17505</strain>
    </source>
</reference>
<evidence type="ECO:0000313" key="6">
    <source>
        <dbReference type="EMBL" id="GGY99409.1"/>
    </source>
</evidence>
<evidence type="ECO:0000256" key="2">
    <source>
        <dbReference type="ARBA" id="ARBA00022989"/>
    </source>
</evidence>
<keyword evidence="1 4" id="KW-0812">Transmembrane</keyword>
<feature type="transmembrane region" description="Helical" evidence="4">
    <location>
        <begin position="12"/>
        <end position="31"/>
    </location>
</feature>
<dbReference type="Pfam" id="PF07690">
    <property type="entry name" value="MFS_1"/>
    <property type="match status" value="1"/>
</dbReference>
<dbReference type="GO" id="GO:0005886">
    <property type="term" value="C:plasma membrane"/>
    <property type="evidence" value="ECO:0007669"/>
    <property type="project" value="TreeGrafter"/>
</dbReference>
<feature type="transmembrane region" description="Helical" evidence="4">
    <location>
        <begin position="43"/>
        <end position="66"/>
    </location>
</feature>
<evidence type="ECO:0000313" key="9">
    <source>
        <dbReference type="Proteomes" id="UP000619512"/>
    </source>
</evidence>
<feature type="transmembrane region" description="Helical" evidence="4">
    <location>
        <begin position="320"/>
        <end position="339"/>
    </location>
</feature>
<evidence type="ECO:0000256" key="4">
    <source>
        <dbReference type="SAM" id="Phobius"/>
    </source>
</evidence>
<evidence type="ECO:0000259" key="5">
    <source>
        <dbReference type="PROSITE" id="PS50850"/>
    </source>
</evidence>
<proteinExistence type="predicted"/>
<feature type="transmembrane region" description="Helical" evidence="4">
    <location>
        <begin position="351"/>
        <end position="373"/>
    </location>
</feature>
<organism evidence="6 9">
    <name type="scientific">Pseudoduganella plicata</name>
    <dbReference type="NCBI Taxonomy" id="321984"/>
    <lineage>
        <taxon>Bacteria</taxon>
        <taxon>Pseudomonadati</taxon>
        <taxon>Pseudomonadota</taxon>
        <taxon>Betaproteobacteria</taxon>
        <taxon>Burkholderiales</taxon>
        <taxon>Oxalobacteraceae</taxon>
        <taxon>Telluria group</taxon>
        <taxon>Pseudoduganella</taxon>
    </lineage>
</organism>
<evidence type="ECO:0000313" key="8">
    <source>
        <dbReference type="Proteomes" id="UP000294359"/>
    </source>
</evidence>
<reference evidence="6" key="3">
    <citation type="submission" date="2022-12" db="EMBL/GenBank/DDBJ databases">
        <authorList>
            <person name="Sun Q."/>
            <person name="Kim S."/>
        </authorList>
    </citation>
    <scope>NUCLEOTIDE SEQUENCE</scope>
    <source>
        <strain evidence="6">KCTC 12344</strain>
    </source>
</reference>
<feature type="transmembrane region" description="Helical" evidence="4">
    <location>
        <begin position="289"/>
        <end position="313"/>
    </location>
</feature>
<dbReference type="InterPro" id="IPR047200">
    <property type="entry name" value="MFS_YcaD-like"/>
</dbReference>
<evidence type="ECO:0000256" key="1">
    <source>
        <dbReference type="ARBA" id="ARBA00022692"/>
    </source>
</evidence>
<dbReference type="PANTHER" id="PTHR23521">
    <property type="entry name" value="TRANSPORTER MFS SUPERFAMILY"/>
    <property type="match status" value="1"/>
</dbReference>
<keyword evidence="8" id="KW-1185">Reference proteome</keyword>
<evidence type="ECO:0000256" key="3">
    <source>
        <dbReference type="ARBA" id="ARBA00023136"/>
    </source>
</evidence>
<protein>
    <submittedName>
        <fullName evidence="6">MFS transporter</fullName>
    </submittedName>
</protein>
<feature type="transmembrane region" description="Helical" evidence="4">
    <location>
        <begin position="78"/>
        <end position="97"/>
    </location>
</feature>
<dbReference type="OrthoDB" id="9810614at2"/>
<feature type="transmembrane region" description="Helical" evidence="4">
    <location>
        <begin position="264"/>
        <end position="283"/>
    </location>
</feature>
<dbReference type="AlphaFoldDB" id="A0A4V1ATW6"/>
<dbReference type="EMBL" id="BMWW01000006">
    <property type="protein sequence ID" value="GGY99409.1"/>
    <property type="molecule type" value="Genomic_DNA"/>
</dbReference>
<keyword evidence="2 4" id="KW-1133">Transmembrane helix</keyword>
<dbReference type="EMBL" id="CP038026">
    <property type="protein sequence ID" value="QBQ37098.1"/>
    <property type="molecule type" value="Genomic_DNA"/>
</dbReference>
<sequence>MKNLPWRDFSALVISIGIVGLGLGATIPLTAVTLDVRGAGTQVIGLVTAASALGILGVAPFVTGWVARFGPRHTMMGAVWAAAAVTAAMQAATDVWLWCALRLVFGAAMGVLFTIGEAWVNRIAPDQSRGRVVALYTTSFTLFQLAGPALVALLNGRLAWPFAACGLLFIAALPGLMLLNGTRLPAEKEAHARWQDVLPKMPMIALGAAFFALFDTLILALLPVYAMRQGIVTELALISATVVLAGDTALQFAMGALADRYGRFRVHVGCGIAVCLLLPLLPLAAGIPWLWWTLLLALGAAAGAIYMLALVACGERFSGAALTSASAVVNASWGIASAAGPLATGALMHGVGIHALPAVLFGACALFLISAWWERRGRLIEGGGGT</sequence>
<dbReference type="RefSeq" id="WP_134385466.1">
    <property type="nucleotide sequence ID" value="NZ_BMWW01000006.1"/>
</dbReference>
<feature type="transmembrane region" description="Helical" evidence="4">
    <location>
        <begin position="132"/>
        <end position="154"/>
    </location>
</feature>
<dbReference type="CDD" id="cd17477">
    <property type="entry name" value="MFS_YcaD_like"/>
    <property type="match status" value="1"/>
</dbReference>
<dbReference type="SUPFAM" id="SSF103473">
    <property type="entry name" value="MFS general substrate transporter"/>
    <property type="match status" value="1"/>
</dbReference>
<keyword evidence="3 4" id="KW-0472">Membrane</keyword>
<feature type="transmembrane region" description="Helical" evidence="4">
    <location>
        <begin position="231"/>
        <end position="252"/>
    </location>
</feature>
<dbReference type="Proteomes" id="UP000619512">
    <property type="component" value="Unassembled WGS sequence"/>
</dbReference>
<feature type="transmembrane region" description="Helical" evidence="4">
    <location>
        <begin position="103"/>
        <end position="120"/>
    </location>
</feature>
<gene>
    <name evidence="7" type="ORF">E1742_13640</name>
    <name evidence="6" type="ORF">GCM10007388_36290</name>
</gene>
<dbReference type="InterPro" id="IPR020846">
    <property type="entry name" value="MFS_dom"/>
</dbReference>
<accession>A0A4V1ATW6</accession>
<feature type="domain" description="Major facilitator superfamily (MFS) profile" evidence="5">
    <location>
        <begin position="1"/>
        <end position="376"/>
    </location>
</feature>
<dbReference type="GO" id="GO:0022857">
    <property type="term" value="F:transmembrane transporter activity"/>
    <property type="evidence" value="ECO:0007669"/>
    <property type="project" value="InterPro"/>
</dbReference>
<feature type="transmembrane region" description="Helical" evidence="4">
    <location>
        <begin position="203"/>
        <end position="225"/>
    </location>
</feature>
<dbReference type="Proteomes" id="UP000294359">
    <property type="component" value="Chromosome"/>
</dbReference>
<evidence type="ECO:0000313" key="7">
    <source>
        <dbReference type="EMBL" id="QBQ37098.1"/>
    </source>
</evidence>
<name>A0A4V1ATW6_9BURK</name>
<dbReference type="PANTHER" id="PTHR23521:SF3">
    <property type="entry name" value="MFS TRANSPORTER"/>
    <property type="match status" value="1"/>
</dbReference>
<dbReference type="InterPro" id="IPR036259">
    <property type="entry name" value="MFS_trans_sf"/>
</dbReference>
<dbReference type="Gene3D" id="1.20.1250.20">
    <property type="entry name" value="MFS general substrate transporter like domains"/>
    <property type="match status" value="2"/>
</dbReference>
<reference evidence="6" key="1">
    <citation type="journal article" date="2014" name="Int. J. Syst. Evol. Microbiol.">
        <title>Complete genome sequence of Corynebacterium casei LMG S-19264T (=DSM 44701T), isolated from a smear-ripened cheese.</title>
        <authorList>
            <consortium name="US DOE Joint Genome Institute (JGI-PGF)"/>
            <person name="Walter F."/>
            <person name="Albersmeier A."/>
            <person name="Kalinowski J."/>
            <person name="Ruckert C."/>
        </authorList>
    </citation>
    <scope>NUCLEOTIDE SEQUENCE</scope>
    <source>
        <strain evidence="6">KCTC 12344</strain>
    </source>
</reference>
<feature type="transmembrane region" description="Helical" evidence="4">
    <location>
        <begin position="160"/>
        <end position="182"/>
    </location>
</feature>
<dbReference type="InterPro" id="IPR011701">
    <property type="entry name" value="MFS"/>
</dbReference>
<dbReference type="PROSITE" id="PS50850">
    <property type="entry name" value="MFS"/>
    <property type="match status" value="1"/>
</dbReference>